<dbReference type="RefSeq" id="XP_018086737.2">
    <property type="nucleotide sequence ID" value="XM_018231248.2"/>
</dbReference>
<dbReference type="PANTHER" id="PTHR16188">
    <property type="entry name" value="PROTEIN PHOSPHATASE 1 INHIBITOR POTENTIATED BY PROTEIN KINASE C"/>
    <property type="match status" value="1"/>
</dbReference>
<dbReference type="InterPro" id="IPR008025">
    <property type="entry name" value="CPI-17"/>
</dbReference>
<feature type="compositionally biased region" description="Polar residues" evidence="4">
    <location>
        <begin position="1"/>
        <end position="10"/>
    </location>
</feature>
<protein>
    <submittedName>
        <fullName evidence="6">Protein phosphatase 1 regulatory subunit 14B</fullName>
    </submittedName>
</protein>
<dbReference type="PANTHER" id="PTHR16188:SF13">
    <property type="entry name" value="PROTEIN PHOSPHATASE 1 REGULATORY SUBUNIT 14D"/>
    <property type="match status" value="1"/>
</dbReference>
<organism evidence="5 6">
    <name type="scientific">Xenopus laevis</name>
    <name type="common">African clawed frog</name>
    <dbReference type="NCBI Taxonomy" id="8355"/>
    <lineage>
        <taxon>Eukaryota</taxon>
        <taxon>Metazoa</taxon>
        <taxon>Chordata</taxon>
        <taxon>Craniata</taxon>
        <taxon>Vertebrata</taxon>
        <taxon>Euteleostomi</taxon>
        <taxon>Amphibia</taxon>
        <taxon>Batrachia</taxon>
        <taxon>Anura</taxon>
        <taxon>Pipoidea</taxon>
        <taxon>Pipidae</taxon>
        <taxon>Xenopodinae</taxon>
        <taxon>Xenopus</taxon>
        <taxon>Xenopus</taxon>
    </lineage>
</organism>
<keyword evidence="2" id="KW-0597">Phosphoprotein</keyword>
<dbReference type="GeneID" id="108699268"/>
<feature type="compositionally biased region" description="Basic and acidic residues" evidence="4">
    <location>
        <begin position="17"/>
        <end position="26"/>
    </location>
</feature>
<dbReference type="OrthoDB" id="8193882at2759"/>
<evidence type="ECO:0000313" key="5">
    <source>
        <dbReference type="Proteomes" id="UP000186698"/>
    </source>
</evidence>
<accession>A0A1L8FB17</accession>
<evidence type="ECO:0000256" key="1">
    <source>
        <dbReference type="ARBA" id="ARBA00005483"/>
    </source>
</evidence>
<dbReference type="Pfam" id="PF05361">
    <property type="entry name" value="PP1_inhibitor"/>
    <property type="match status" value="1"/>
</dbReference>
<evidence type="ECO:0000256" key="2">
    <source>
        <dbReference type="ARBA" id="ARBA00022553"/>
    </source>
</evidence>
<dbReference type="SUPFAM" id="SSF81790">
    <property type="entry name" value="Myosin phosphatase inhibitor 17kDa protein, CPI-17"/>
    <property type="match status" value="1"/>
</dbReference>
<gene>
    <name evidence="6" type="primary">LOC108699268</name>
</gene>
<feature type="region of interest" description="Disordered" evidence="4">
    <location>
        <begin position="1"/>
        <end position="27"/>
    </location>
</feature>
<reference evidence="6" key="1">
    <citation type="submission" date="2025-08" db="UniProtKB">
        <authorList>
            <consortium name="RefSeq"/>
        </authorList>
    </citation>
    <scope>IDENTIFICATION</scope>
    <source>
        <strain evidence="6">J_2021</strain>
        <tissue evidence="6">Erythrocytes</tissue>
    </source>
</reference>
<dbReference type="OMA" id="LDMEQWV"/>
<evidence type="ECO:0000313" key="6">
    <source>
        <dbReference type="RefSeq" id="XP_018086737.2"/>
    </source>
</evidence>
<evidence type="ECO:0000256" key="4">
    <source>
        <dbReference type="SAM" id="MobiDB-lite"/>
    </source>
</evidence>
<dbReference type="GO" id="GO:0004865">
    <property type="term" value="F:protein serine/threonine phosphatase inhibitor activity"/>
    <property type="evidence" value="ECO:0000318"/>
    <property type="project" value="GO_Central"/>
</dbReference>
<dbReference type="PaxDb" id="8355-A0A1L8FB17"/>
<dbReference type="CTD" id="108699268"/>
<dbReference type="Proteomes" id="UP000186698">
    <property type="component" value="Chromosome 8L"/>
</dbReference>
<name>A0A1L8FB17_XENLA</name>
<dbReference type="KEGG" id="xla:108699268"/>
<keyword evidence="3" id="KW-0650">Protein phosphatase inhibitor</keyword>
<dbReference type="InterPro" id="IPR036658">
    <property type="entry name" value="CPI-17_sf"/>
</dbReference>
<comment type="similarity">
    <text evidence="1">Belongs to the PP1 inhibitor family.</text>
</comment>
<dbReference type="STRING" id="8355.A0A1L8FB17"/>
<proteinExistence type="inferred from homology"/>
<keyword evidence="5" id="KW-1185">Reference proteome</keyword>
<evidence type="ECO:0000256" key="3">
    <source>
        <dbReference type="ARBA" id="ARBA00023272"/>
    </source>
</evidence>
<dbReference type="GO" id="GO:0005737">
    <property type="term" value="C:cytoplasm"/>
    <property type="evidence" value="ECO:0007669"/>
    <property type="project" value="InterPro"/>
</dbReference>
<dbReference type="AlphaFoldDB" id="A0A1L8FB17"/>
<dbReference type="Gene3D" id="1.10.150.220">
    <property type="entry name" value="CPI-17"/>
    <property type="match status" value="1"/>
</dbReference>
<sequence length="127" mass="14807">MAGNESSTPRVTFLTPEKPEKAEEHVKPKKLGKLTVKYNRREIQRRLNLEEWVDAKLQELYQNKDASRDNQVQPDIDIDELLDLSAEDQKLKLQVIMKECARPTGEFIAELVQRLKGLRKISTLRHK</sequence>